<dbReference type="GO" id="GO:0008705">
    <property type="term" value="F:methionine synthase activity"/>
    <property type="evidence" value="ECO:0007669"/>
    <property type="project" value="InterPro"/>
</dbReference>
<dbReference type="InterPro" id="IPR037010">
    <property type="entry name" value="VitB12-dep_Met_synth_activ_sf"/>
</dbReference>
<keyword evidence="2" id="KW-1185">Reference proteome</keyword>
<dbReference type="RefSeq" id="WP_114569047.1">
    <property type="nucleotide sequence ID" value="NZ_CABMMS010000005.1"/>
</dbReference>
<evidence type="ECO:0000313" key="2">
    <source>
        <dbReference type="Proteomes" id="UP000254000"/>
    </source>
</evidence>
<dbReference type="GeneID" id="78359964"/>
<name>A0A369M223_9ACTN</name>
<dbReference type="OrthoDB" id="9816190at2"/>
<sequence>MVTEGLRVDRDEALRYLGYDGQKLDADLARRFDEAVVACERLRPRCLHAAFPVDHAASDAGHVALAGCGLVLEGRDIARHLDGACEAVLMACTLGAESERALRLRTATSPTDALLYGAAASALVEAAADAEESRIVAEAAARGLRTNFRYSPGFGDLPLAVQPAFLAALDAPRRIGLAATAGNLLVPTKSVTAVVGLFEGEPSNASARSTCASCALAGRCALRDQGRTCHG</sequence>
<protein>
    <submittedName>
        <fullName evidence="1">Vitamin B12 dependent methionine synthase</fullName>
    </submittedName>
</protein>
<dbReference type="EMBL" id="PPTS01000005">
    <property type="protein sequence ID" value="RDB64977.1"/>
    <property type="molecule type" value="Genomic_DNA"/>
</dbReference>
<comment type="caution">
    <text evidence="1">The sequence shown here is derived from an EMBL/GenBank/DDBJ whole genome shotgun (WGS) entry which is preliminary data.</text>
</comment>
<proteinExistence type="predicted"/>
<accession>A0A369M223</accession>
<dbReference type="Gene3D" id="3.40.109.40">
    <property type="match status" value="1"/>
</dbReference>
<organism evidence="1 2">
    <name type="scientific">Gordonibacter pamelaeae</name>
    <dbReference type="NCBI Taxonomy" id="471189"/>
    <lineage>
        <taxon>Bacteria</taxon>
        <taxon>Bacillati</taxon>
        <taxon>Actinomycetota</taxon>
        <taxon>Coriobacteriia</taxon>
        <taxon>Eggerthellales</taxon>
        <taxon>Eggerthellaceae</taxon>
        <taxon>Gordonibacter</taxon>
    </lineage>
</organism>
<dbReference type="Proteomes" id="UP000254000">
    <property type="component" value="Unassembled WGS sequence"/>
</dbReference>
<evidence type="ECO:0000313" key="1">
    <source>
        <dbReference type="EMBL" id="RDB64977.1"/>
    </source>
</evidence>
<gene>
    <name evidence="1" type="ORF">C1877_09700</name>
</gene>
<reference evidence="1 2" key="1">
    <citation type="journal article" date="2018" name="Elife">
        <title>Discovery and characterization of a prevalent human gut bacterial enzyme sufficient for the inactivation of a family of plant toxins.</title>
        <authorList>
            <person name="Koppel N."/>
            <person name="Bisanz J.E."/>
            <person name="Pandelia M.E."/>
            <person name="Turnbaugh P.J."/>
            <person name="Balskus E.P."/>
        </authorList>
    </citation>
    <scope>NUCLEOTIDE SEQUENCE [LARGE SCALE GENOMIC DNA]</scope>
    <source>
        <strain evidence="1 2">3C</strain>
    </source>
</reference>
<dbReference type="SUPFAM" id="SSF56507">
    <property type="entry name" value="Methionine synthase activation domain-like"/>
    <property type="match status" value="1"/>
</dbReference>
<dbReference type="AlphaFoldDB" id="A0A369M223"/>